<dbReference type="GO" id="GO:0004674">
    <property type="term" value="F:protein serine/threonine kinase activity"/>
    <property type="evidence" value="ECO:0007669"/>
    <property type="project" value="UniProtKB-KW"/>
</dbReference>
<comment type="similarity">
    <text evidence="7">Belongs to the protein kinase superfamily.</text>
</comment>
<evidence type="ECO:0000256" key="5">
    <source>
        <dbReference type="ARBA" id="ARBA00022840"/>
    </source>
</evidence>
<evidence type="ECO:0000256" key="6">
    <source>
        <dbReference type="PROSITE-ProRule" id="PRU10141"/>
    </source>
</evidence>
<dbReference type="PROSITE" id="PS00108">
    <property type="entry name" value="PROTEIN_KINASE_ST"/>
    <property type="match status" value="1"/>
</dbReference>
<evidence type="ECO:0000256" key="3">
    <source>
        <dbReference type="ARBA" id="ARBA00022741"/>
    </source>
</evidence>
<evidence type="ECO:0000256" key="4">
    <source>
        <dbReference type="ARBA" id="ARBA00022777"/>
    </source>
</evidence>
<sequence length="484" mass="56775">MSDFLNYQQFYLNIFYINIQLIKTNIQIRINFAQCNSRKAKPPFKWNANGNISQRINYIIFFQMRIASECPRQDNIHLKETVNFQDSKYLLELNFENLIYWRTEHSLIVAFGIKYNKALKWFHGNSSDLLHLYKQLSGKVFFGNISSIYESKEILGSGASSKVYRVCNKLTHREFASKCIRKDYIYRREDKDRYNRMIQEIELMRKLDHETIVKIIDIFEGEKSFYIILELLQGESLHSFSKKHSLTLTQIRQIINRCLQALCYLDINNIIHRDLKLENLVLNEQGKVESVKVIDFGLAIYTSCPYRQLCGTPGYIAPEMFIEKYPYTTKVDIFSLGAIFFKLLCKKSLFSGNTSDEILENNKKFLCNNYLKNCSDETIDLIKQMLQRDPNKRISASQALQHPFFGEKFTEQGIAEESPHEIVRMFPLTKPMQVINSNDNIPDIKIQAIRGSQQSFEQSLGSNYFPSFDDDINRLRKQSDHIIE</sequence>
<keyword evidence="4" id="KW-0418">Kinase</keyword>
<organism evidence="9 10">
    <name type="scientific">Paramecium octaurelia</name>
    <dbReference type="NCBI Taxonomy" id="43137"/>
    <lineage>
        <taxon>Eukaryota</taxon>
        <taxon>Sar</taxon>
        <taxon>Alveolata</taxon>
        <taxon>Ciliophora</taxon>
        <taxon>Intramacronucleata</taxon>
        <taxon>Oligohymenophorea</taxon>
        <taxon>Peniculida</taxon>
        <taxon>Parameciidae</taxon>
        <taxon>Paramecium</taxon>
    </lineage>
</organism>
<dbReference type="PANTHER" id="PTHR24345:SF0">
    <property type="entry name" value="CELL CYCLE SERINE_THREONINE-PROTEIN KINASE CDC5_MSD2"/>
    <property type="match status" value="1"/>
</dbReference>
<protein>
    <recommendedName>
        <fullName evidence="8">Protein kinase domain-containing protein</fullName>
    </recommendedName>
</protein>
<dbReference type="GO" id="GO:0005634">
    <property type="term" value="C:nucleus"/>
    <property type="evidence" value="ECO:0007669"/>
    <property type="project" value="TreeGrafter"/>
</dbReference>
<dbReference type="PROSITE" id="PS00107">
    <property type="entry name" value="PROTEIN_KINASE_ATP"/>
    <property type="match status" value="1"/>
</dbReference>
<dbReference type="Pfam" id="PF00069">
    <property type="entry name" value="Pkinase"/>
    <property type="match status" value="1"/>
</dbReference>
<comment type="caution">
    <text evidence="9">The sequence shown here is derived from an EMBL/GenBank/DDBJ whole genome shotgun (WGS) entry which is preliminary data.</text>
</comment>
<dbReference type="Proteomes" id="UP000683925">
    <property type="component" value="Unassembled WGS sequence"/>
</dbReference>
<evidence type="ECO:0000259" key="8">
    <source>
        <dbReference type="PROSITE" id="PS50011"/>
    </source>
</evidence>
<dbReference type="PROSITE" id="PS50011">
    <property type="entry name" value="PROTEIN_KINASE_DOM"/>
    <property type="match status" value="1"/>
</dbReference>
<proteinExistence type="inferred from homology"/>
<evidence type="ECO:0000256" key="1">
    <source>
        <dbReference type="ARBA" id="ARBA00022527"/>
    </source>
</evidence>
<accession>A0A8S1TJL4</accession>
<dbReference type="InterPro" id="IPR017441">
    <property type="entry name" value="Protein_kinase_ATP_BS"/>
</dbReference>
<dbReference type="FunFam" id="1.10.510.10:FF:000945">
    <property type="entry name" value="Uncharacterized protein"/>
    <property type="match status" value="1"/>
</dbReference>
<dbReference type="GO" id="GO:0005524">
    <property type="term" value="F:ATP binding"/>
    <property type="evidence" value="ECO:0007669"/>
    <property type="project" value="UniProtKB-UniRule"/>
</dbReference>
<keyword evidence="5 6" id="KW-0067">ATP-binding</keyword>
<keyword evidence="10" id="KW-1185">Reference proteome</keyword>
<dbReference type="InterPro" id="IPR000719">
    <property type="entry name" value="Prot_kinase_dom"/>
</dbReference>
<name>A0A8S1TJL4_PAROT</name>
<keyword evidence="3 6" id="KW-0547">Nucleotide-binding</keyword>
<reference evidence="9" key="1">
    <citation type="submission" date="2021-01" db="EMBL/GenBank/DDBJ databases">
        <authorList>
            <consortium name="Genoscope - CEA"/>
            <person name="William W."/>
        </authorList>
    </citation>
    <scope>NUCLEOTIDE SEQUENCE</scope>
</reference>
<dbReference type="OrthoDB" id="291822at2759"/>
<feature type="binding site" evidence="6">
    <location>
        <position position="182"/>
    </location>
    <ligand>
        <name>ATP</name>
        <dbReference type="ChEBI" id="CHEBI:30616"/>
    </ligand>
</feature>
<dbReference type="InterPro" id="IPR008271">
    <property type="entry name" value="Ser/Thr_kinase_AS"/>
</dbReference>
<evidence type="ECO:0000256" key="2">
    <source>
        <dbReference type="ARBA" id="ARBA00022679"/>
    </source>
</evidence>
<dbReference type="FunFam" id="3.30.200.20:FF:000683">
    <property type="entry name" value="Uncharacterized protein"/>
    <property type="match status" value="1"/>
</dbReference>
<dbReference type="AlphaFoldDB" id="A0A8S1TJL4"/>
<evidence type="ECO:0000256" key="7">
    <source>
        <dbReference type="RuleBase" id="RU000304"/>
    </source>
</evidence>
<dbReference type="PANTHER" id="PTHR24345">
    <property type="entry name" value="SERINE/THREONINE-PROTEIN KINASE PLK"/>
    <property type="match status" value="1"/>
</dbReference>
<keyword evidence="1 7" id="KW-0723">Serine/threonine-protein kinase</keyword>
<evidence type="ECO:0000313" key="10">
    <source>
        <dbReference type="Proteomes" id="UP000683925"/>
    </source>
</evidence>
<evidence type="ECO:0000313" key="9">
    <source>
        <dbReference type="EMBL" id="CAD8152028.1"/>
    </source>
</evidence>
<dbReference type="EMBL" id="CAJJDP010000026">
    <property type="protein sequence ID" value="CAD8152028.1"/>
    <property type="molecule type" value="Genomic_DNA"/>
</dbReference>
<gene>
    <name evidence="9" type="ORF">POCTA_138.1.T0260043</name>
</gene>
<keyword evidence="2" id="KW-0808">Transferase</keyword>
<feature type="domain" description="Protein kinase" evidence="8">
    <location>
        <begin position="149"/>
        <end position="405"/>
    </location>
</feature>
<dbReference type="OMA" id="YIYRRED"/>
<dbReference type="SMART" id="SM00220">
    <property type="entry name" value="S_TKc"/>
    <property type="match status" value="1"/>
</dbReference>